<sequence length="77" mass="8210">MPNTTGLKCVDINGGWSGSENLIASGLADLGGDSETILEFWVGPKSTLQNWLVSSRNAFDAVTVGTTWPVDHLSKVF</sequence>
<evidence type="ECO:0000313" key="1">
    <source>
        <dbReference type="EMBL" id="PNY02348.1"/>
    </source>
</evidence>
<comment type="caution">
    <text evidence="1">The sequence shown here is derived from an EMBL/GenBank/DDBJ whole genome shotgun (WGS) entry which is preliminary data.</text>
</comment>
<protein>
    <submittedName>
        <fullName evidence="1">Uncharacterized protein</fullName>
    </submittedName>
</protein>
<organism evidence="1 2">
    <name type="scientific">Trifolium pratense</name>
    <name type="common">Red clover</name>
    <dbReference type="NCBI Taxonomy" id="57577"/>
    <lineage>
        <taxon>Eukaryota</taxon>
        <taxon>Viridiplantae</taxon>
        <taxon>Streptophyta</taxon>
        <taxon>Embryophyta</taxon>
        <taxon>Tracheophyta</taxon>
        <taxon>Spermatophyta</taxon>
        <taxon>Magnoliopsida</taxon>
        <taxon>eudicotyledons</taxon>
        <taxon>Gunneridae</taxon>
        <taxon>Pentapetalae</taxon>
        <taxon>rosids</taxon>
        <taxon>fabids</taxon>
        <taxon>Fabales</taxon>
        <taxon>Fabaceae</taxon>
        <taxon>Papilionoideae</taxon>
        <taxon>50 kb inversion clade</taxon>
        <taxon>NPAAA clade</taxon>
        <taxon>Hologalegina</taxon>
        <taxon>IRL clade</taxon>
        <taxon>Trifolieae</taxon>
        <taxon>Trifolium</taxon>
    </lineage>
</organism>
<evidence type="ECO:0000313" key="2">
    <source>
        <dbReference type="Proteomes" id="UP000236291"/>
    </source>
</evidence>
<reference evidence="1 2" key="2">
    <citation type="journal article" date="2017" name="Front. Plant Sci.">
        <title>Gene Classification and Mining of Molecular Markers Useful in Red Clover (Trifolium pratense) Breeding.</title>
        <authorList>
            <person name="Istvanek J."/>
            <person name="Dluhosova J."/>
            <person name="Dluhos P."/>
            <person name="Patkova L."/>
            <person name="Nedelnik J."/>
            <person name="Repkova J."/>
        </authorList>
    </citation>
    <scope>NUCLEOTIDE SEQUENCE [LARGE SCALE GENOMIC DNA]</scope>
    <source>
        <strain evidence="2">cv. Tatra</strain>
        <tissue evidence="1">Young leaves</tissue>
    </source>
</reference>
<dbReference type="EMBL" id="ASHM01021232">
    <property type="protein sequence ID" value="PNY02348.1"/>
    <property type="molecule type" value="Genomic_DNA"/>
</dbReference>
<dbReference type="AlphaFoldDB" id="A0A2K3NH23"/>
<name>A0A2K3NH23_TRIPR</name>
<accession>A0A2K3NH23</accession>
<proteinExistence type="predicted"/>
<dbReference type="Proteomes" id="UP000236291">
    <property type="component" value="Unassembled WGS sequence"/>
</dbReference>
<gene>
    <name evidence="1" type="ORF">L195_g025654</name>
</gene>
<reference evidence="1 2" key="1">
    <citation type="journal article" date="2014" name="Am. J. Bot.">
        <title>Genome assembly and annotation for red clover (Trifolium pratense; Fabaceae).</title>
        <authorList>
            <person name="Istvanek J."/>
            <person name="Jaros M."/>
            <person name="Krenek A."/>
            <person name="Repkova J."/>
        </authorList>
    </citation>
    <scope>NUCLEOTIDE SEQUENCE [LARGE SCALE GENOMIC DNA]</scope>
    <source>
        <strain evidence="2">cv. Tatra</strain>
        <tissue evidence="1">Young leaves</tissue>
    </source>
</reference>